<gene>
    <name evidence="8" type="ordered locus">Cbei_0087</name>
</gene>
<evidence type="ECO:0000256" key="3">
    <source>
        <dbReference type="ARBA" id="ARBA00022729"/>
    </source>
</evidence>
<name>A6LPJ7_CLOB8</name>
<dbReference type="PROSITE" id="PS01096">
    <property type="entry name" value="PPIC_PPIASE_1"/>
    <property type="match status" value="1"/>
</dbReference>
<evidence type="ECO:0000256" key="2">
    <source>
        <dbReference type="ARBA" id="ARBA00013194"/>
    </source>
</evidence>
<dbReference type="PANTHER" id="PTHR47245:SF1">
    <property type="entry name" value="FOLDASE PROTEIN PRSA"/>
    <property type="match status" value="1"/>
</dbReference>
<evidence type="ECO:0000256" key="6">
    <source>
        <dbReference type="PROSITE-ProRule" id="PRU00278"/>
    </source>
</evidence>
<evidence type="ECO:0000256" key="1">
    <source>
        <dbReference type="ARBA" id="ARBA00000971"/>
    </source>
</evidence>
<dbReference type="Pfam" id="PF13624">
    <property type="entry name" value="SurA_N_3"/>
    <property type="match status" value="1"/>
</dbReference>
<proteinExistence type="predicted"/>
<sequence length="362" mass="40158">MWKVIFSGFKSRISEGKTLKKLKKFVAALAMVTIAVSAMGCKMIEKTPEAIQKTVLATVGNEKITKGDLDKEMEKYTAQLKQQYGDNYESNAQVKDQLQQAKKQELDSLVTQKVVLQKATELNLKPSDDDINKQVDDQIAQIKSQYSEEGQFESVLEQNGLTEDQLKDVVKNNVIMQAVQQDIVKDIEVTDDDVQTYYNENKDSKYTQGAGANASHILIAEKASDGSIDYDASLTKANDIKAKLDSGADFAKLAKENSTDSGTKDNGGSLGFVAYNSTQLVAEFMDGFKNLKEGEISAPVKSQFGYHIIKATGLKDSQVTPFEQVKDQIKSSLLQQKQQDALSSKITEWKTDLKVKTYEDKL</sequence>
<dbReference type="Pfam" id="PF13616">
    <property type="entry name" value="Rotamase_3"/>
    <property type="match status" value="1"/>
</dbReference>
<evidence type="ECO:0000256" key="5">
    <source>
        <dbReference type="ARBA" id="ARBA00023235"/>
    </source>
</evidence>
<evidence type="ECO:0000259" key="7">
    <source>
        <dbReference type="PROSITE" id="PS50198"/>
    </source>
</evidence>
<evidence type="ECO:0000256" key="4">
    <source>
        <dbReference type="ARBA" id="ARBA00023110"/>
    </source>
</evidence>
<dbReference type="EC" id="5.2.1.8" evidence="2"/>
<keyword evidence="3" id="KW-0732">Signal</keyword>
<dbReference type="InterPro" id="IPR027304">
    <property type="entry name" value="Trigger_fact/SurA_dom_sf"/>
</dbReference>
<keyword evidence="5 6" id="KW-0413">Isomerase</keyword>
<dbReference type="Gene3D" id="3.10.50.40">
    <property type="match status" value="1"/>
</dbReference>
<dbReference type="InterPro" id="IPR000297">
    <property type="entry name" value="PPIase_PpiC"/>
</dbReference>
<dbReference type="InterPro" id="IPR046357">
    <property type="entry name" value="PPIase_dom_sf"/>
</dbReference>
<reference evidence="8 9" key="3">
    <citation type="journal article" date="2012" name="BMC Genomics">
        <title>Genome-wide dynamic transcriptional profiling in clostridium beijerinckii NCIMB 8052 using single-nucleotide resolution RNA-Seq.</title>
        <authorList>
            <person name="Wang Y."/>
            <person name="Li X."/>
            <person name="Mao Y."/>
            <person name="Blaschek H.P."/>
        </authorList>
    </citation>
    <scope>NUCLEOTIDE SEQUENCE [LARGE SCALE GENOMIC DNA]</scope>
    <source>
        <strain evidence="9">ATCC 51743 / NCIMB 8052</strain>
    </source>
</reference>
<keyword evidence="4 6" id="KW-0697">Rotamase</keyword>
<reference evidence="8 9" key="2">
    <citation type="journal article" date="2011" name="BMC Genomics">
        <title>Single-nucleotide resolution analysis of the transcriptome structure of Clostridium beijerinckii NCIMB 8052 using RNA-Seq.</title>
        <authorList>
            <person name="Wang Y."/>
            <person name="Li X."/>
            <person name="Mao Y."/>
            <person name="Blaschek H.P."/>
        </authorList>
    </citation>
    <scope>NUCLEOTIDE SEQUENCE [LARGE SCALE GENOMIC DNA]</scope>
    <source>
        <strain evidence="9">ATCC 51743 / NCIMB 8052</strain>
    </source>
</reference>
<protein>
    <recommendedName>
        <fullName evidence="2">peptidylprolyl isomerase</fullName>
        <ecNumber evidence="2">5.2.1.8</ecNumber>
    </recommendedName>
</protein>
<evidence type="ECO:0000313" key="9">
    <source>
        <dbReference type="Proteomes" id="UP000000565"/>
    </source>
</evidence>
<comment type="catalytic activity">
    <reaction evidence="1">
        <text>[protein]-peptidylproline (omega=180) = [protein]-peptidylproline (omega=0)</text>
        <dbReference type="Rhea" id="RHEA:16237"/>
        <dbReference type="Rhea" id="RHEA-COMP:10747"/>
        <dbReference type="Rhea" id="RHEA-COMP:10748"/>
        <dbReference type="ChEBI" id="CHEBI:83833"/>
        <dbReference type="ChEBI" id="CHEBI:83834"/>
        <dbReference type="EC" id="5.2.1.8"/>
    </reaction>
</comment>
<dbReference type="Proteomes" id="UP000000565">
    <property type="component" value="Chromosome"/>
</dbReference>
<accession>A6LPJ7</accession>
<dbReference type="InterPro" id="IPR023058">
    <property type="entry name" value="PPIase_PpiC_CS"/>
</dbReference>
<dbReference type="PANTHER" id="PTHR47245">
    <property type="entry name" value="PEPTIDYLPROLYL ISOMERASE"/>
    <property type="match status" value="1"/>
</dbReference>
<dbReference type="SUPFAM" id="SSF54534">
    <property type="entry name" value="FKBP-like"/>
    <property type="match status" value="1"/>
</dbReference>
<organism evidence="8 9">
    <name type="scientific">Clostridium beijerinckii (strain ATCC 51743 / NCIMB 8052)</name>
    <name type="common">Clostridium acetobutylicum</name>
    <dbReference type="NCBI Taxonomy" id="290402"/>
    <lineage>
        <taxon>Bacteria</taxon>
        <taxon>Bacillati</taxon>
        <taxon>Bacillota</taxon>
        <taxon>Clostridia</taxon>
        <taxon>Eubacteriales</taxon>
        <taxon>Clostridiaceae</taxon>
        <taxon>Clostridium</taxon>
    </lineage>
</organism>
<dbReference type="GO" id="GO:0003755">
    <property type="term" value="F:peptidyl-prolyl cis-trans isomerase activity"/>
    <property type="evidence" value="ECO:0007669"/>
    <property type="project" value="UniProtKB-KW"/>
</dbReference>
<feature type="domain" description="PpiC" evidence="7">
    <location>
        <begin position="209"/>
        <end position="313"/>
    </location>
</feature>
<dbReference type="NCBIfam" id="NF000809">
    <property type="entry name" value="PRK00059.1"/>
    <property type="match status" value="1"/>
</dbReference>
<dbReference type="InterPro" id="IPR050245">
    <property type="entry name" value="PrsA_foldase"/>
</dbReference>
<dbReference type="eggNOG" id="COG0760">
    <property type="taxonomic scope" value="Bacteria"/>
</dbReference>
<dbReference type="HOGENOM" id="CLU_034646_5_2_9"/>
<dbReference type="SUPFAM" id="SSF109998">
    <property type="entry name" value="Triger factor/SurA peptide-binding domain-like"/>
    <property type="match status" value="1"/>
</dbReference>
<dbReference type="Gene3D" id="1.10.4030.10">
    <property type="entry name" value="Porin chaperone SurA, peptide-binding domain"/>
    <property type="match status" value="2"/>
</dbReference>
<reference evidence="8 9" key="1">
    <citation type="submission" date="2007-06" db="EMBL/GenBank/DDBJ databases">
        <title>Complete sequence of Clostridium beijerinckii NCIMB 8052.</title>
        <authorList>
            <consortium name="US DOE Joint Genome Institute"/>
            <person name="Copeland A."/>
            <person name="Lucas S."/>
            <person name="Lapidus A."/>
            <person name="Barry K."/>
            <person name="Detter J.C."/>
            <person name="Glavina del Rio T."/>
            <person name="Hammon N."/>
            <person name="Israni S."/>
            <person name="Dalin E."/>
            <person name="Tice H."/>
            <person name="Pitluck S."/>
            <person name="Sims D."/>
            <person name="Brettin T."/>
            <person name="Bruce D."/>
            <person name="Tapia R."/>
            <person name="Brainard J."/>
            <person name="Schmutz J."/>
            <person name="Larimer F."/>
            <person name="Land M."/>
            <person name="Hauser L."/>
            <person name="Kyrpides N."/>
            <person name="Mikhailova N."/>
            <person name="Bennet G."/>
            <person name="Cann I."/>
            <person name="Chen J.-S."/>
            <person name="Contreras A.L."/>
            <person name="Jones D."/>
            <person name="Kashket E."/>
            <person name="Mitchell W."/>
            <person name="Stoddard S."/>
            <person name="Schwarz W."/>
            <person name="Qureshi N."/>
            <person name="Young M."/>
            <person name="Shi Z."/>
            <person name="Ezeji T."/>
            <person name="White B."/>
            <person name="Blaschek H."/>
            <person name="Richardson P."/>
        </authorList>
    </citation>
    <scope>NUCLEOTIDE SEQUENCE [LARGE SCALE GENOMIC DNA]</scope>
    <source>
        <strain evidence="9">ATCC 51743 / NCIMB 8052</strain>
    </source>
</reference>
<evidence type="ECO:0000313" key="8">
    <source>
        <dbReference type="EMBL" id="ABR32277.1"/>
    </source>
</evidence>
<dbReference type="KEGG" id="cbe:Cbei_0087"/>
<dbReference type="AlphaFoldDB" id="A6LPJ7"/>
<dbReference type="EMBL" id="CP000721">
    <property type="protein sequence ID" value="ABR32277.1"/>
    <property type="molecule type" value="Genomic_DNA"/>
</dbReference>
<dbReference type="PROSITE" id="PS50198">
    <property type="entry name" value="PPIC_PPIASE_2"/>
    <property type="match status" value="1"/>
</dbReference>